<dbReference type="InterPro" id="IPR036390">
    <property type="entry name" value="WH_DNA-bd_sf"/>
</dbReference>
<dbReference type="AlphaFoldDB" id="A0A517PEU9"/>
<keyword evidence="2" id="KW-0132">Cell division</keyword>
<dbReference type="NCBIfam" id="TIGR00281">
    <property type="entry name" value="SMC-Scp complex subunit ScpB"/>
    <property type="match status" value="1"/>
</dbReference>
<dbReference type="OrthoDB" id="9806226at2"/>
<name>A0A517PEU9_9PLAN</name>
<organism evidence="5 6">
    <name type="scientific">Alienimonas californiensis</name>
    <dbReference type="NCBI Taxonomy" id="2527989"/>
    <lineage>
        <taxon>Bacteria</taxon>
        <taxon>Pseudomonadati</taxon>
        <taxon>Planctomycetota</taxon>
        <taxon>Planctomycetia</taxon>
        <taxon>Planctomycetales</taxon>
        <taxon>Planctomycetaceae</taxon>
        <taxon>Alienimonas</taxon>
    </lineage>
</organism>
<dbReference type="Pfam" id="PF04079">
    <property type="entry name" value="SMC_ScpB"/>
    <property type="match status" value="1"/>
</dbReference>
<dbReference type="PANTHER" id="PTHR34298">
    <property type="entry name" value="SEGREGATION AND CONDENSATION PROTEIN B"/>
    <property type="match status" value="1"/>
</dbReference>
<dbReference type="GO" id="GO:0051301">
    <property type="term" value="P:cell division"/>
    <property type="evidence" value="ECO:0007669"/>
    <property type="project" value="UniProtKB-KW"/>
</dbReference>
<reference evidence="5 6" key="1">
    <citation type="submission" date="2019-02" db="EMBL/GenBank/DDBJ databases">
        <title>Deep-cultivation of Planctomycetes and their phenomic and genomic characterization uncovers novel biology.</title>
        <authorList>
            <person name="Wiegand S."/>
            <person name="Jogler M."/>
            <person name="Boedeker C."/>
            <person name="Pinto D."/>
            <person name="Vollmers J."/>
            <person name="Rivas-Marin E."/>
            <person name="Kohn T."/>
            <person name="Peeters S.H."/>
            <person name="Heuer A."/>
            <person name="Rast P."/>
            <person name="Oberbeckmann S."/>
            <person name="Bunk B."/>
            <person name="Jeske O."/>
            <person name="Meyerdierks A."/>
            <person name="Storesund J.E."/>
            <person name="Kallscheuer N."/>
            <person name="Luecker S."/>
            <person name="Lage O.M."/>
            <person name="Pohl T."/>
            <person name="Merkel B.J."/>
            <person name="Hornburger P."/>
            <person name="Mueller R.-W."/>
            <person name="Bruemmer F."/>
            <person name="Labrenz M."/>
            <person name="Spormann A.M."/>
            <person name="Op den Camp H."/>
            <person name="Overmann J."/>
            <person name="Amann R."/>
            <person name="Jetten M.S.M."/>
            <person name="Mascher T."/>
            <person name="Medema M.H."/>
            <person name="Devos D.P."/>
            <person name="Kaster A.-K."/>
            <person name="Ovreas L."/>
            <person name="Rohde M."/>
            <person name="Galperin M.Y."/>
            <person name="Jogler C."/>
        </authorList>
    </citation>
    <scope>NUCLEOTIDE SEQUENCE [LARGE SCALE GENOMIC DNA]</scope>
    <source>
        <strain evidence="5 6">CA12</strain>
    </source>
</reference>
<proteinExistence type="predicted"/>
<evidence type="ECO:0000256" key="3">
    <source>
        <dbReference type="ARBA" id="ARBA00022829"/>
    </source>
</evidence>
<gene>
    <name evidence="5" type="ORF">CA12_40200</name>
</gene>
<keyword evidence="4" id="KW-0131">Cell cycle</keyword>
<accession>A0A517PEU9</accession>
<dbReference type="KEGG" id="acaf:CA12_40200"/>
<evidence type="ECO:0008006" key="7">
    <source>
        <dbReference type="Google" id="ProtNLM"/>
    </source>
</evidence>
<dbReference type="PIRSF" id="PIRSF019345">
    <property type="entry name" value="ScpB"/>
    <property type="match status" value="1"/>
</dbReference>
<dbReference type="Gene3D" id="1.10.10.10">
    <property type="entry name" value="Winged helix-like DNA-binding domain superfamily/Winged helix DNA-binding domain"/>
    <property type="match status" value="2"/>
</dbReference>
<keyword evidence="1" id="KW-0963">Cytoplasm</keyword>
<evidence type="ECO:0000313" key="6">
    <source>
        <dbReference type="Proteomes" id="UP000318741"/>
    </source>
</evidence>
<dbReference type="RefSeq" id="WP_145360879.1">
    <property type="nucleotide sequence ID" value="NZ_CP036265.1"/>
</dbReference>
<evidence type="ECO:0000313" key="5">
    <source>
        <dbReference type="EMBL" id="QDT17884.1"/>
    </source>
</evidence>
<sequence length="175" mass="19285">MATAKLARLEAALMAADRPLSTRRLAEAASLIDSKEAATLLEALNARNDAAGTAFRVERVARGWRLLTRRHLAPWLDRLHARPTVHSLSAPLLETLTVVAYRQPCTRADVDAVRGVQSADLLKQLLIDKKLIRTAGEEQTLGRPFLYETTPKFLETFGLKSLAELPDVEGLPRPA</sequence>
<dbReference type="Proteomes" id="UP000318741">
    <property type="component" value="Chromosome"/>
</dbReference>
<keyword evidence="3" id="KW-0159">Chromosome partition</keyword>
<dbReference type="GO" id="GO:0051304">
    <property type="term" value="P:chromosome separation"/>
    <property type="evidence" value="ECO:0007669"/>
    <property type="project" value="InterPro"/>
</dbReference>
<dbReference type="PANTHER" id="PTHR34298:SF2">
    <property type="entry name" value="SEGREGATION AND CONDENSATION PROTEIN B"/>
    <property type="match status" value="1"/>
</dbReference>
<keyword evidence="6" id="KW-1185">Reference proteome</keyword>
<dbReference type="InterPro" id="IPR036388">
    <property type="entry name" value="WH-like_DNA-bd_sf"/>
</dbReference>
<evidence type="ECO:0000256" key="4">
    <source>
        <dbReference type="ARBA" id="ARBA00023306"/>
    </source>
</evidence>
<dbReference type="SUPFAM" id="SSF46785">
    <property type="entry name" value="Winged helix' DNA-binding domain"/>
    <property type="match status" value="2"/>
</dbReference>
<evidence type="ECO:0000256" key="2">
    <source>
        <dbReference type="ARBA" id="ARBA00022618"/>
    </source>
</evidence>
<protein>
    <recommendedName>
        <fullName evidence="7">Segregation and condensation protein B</fullName>
    </recommendedName>
</protein>
<dbReference type="InterPro" id="IPR005234">
    <property type="entry name" value="ScpB_csome_segregation"/>
</dbReference>
<dbReference type="EMBL" id="CP036265">
    <property type="protein sequence ID" value="QDT17884.1"/>
    <property type="molecule type" value="Genomic_DNA"/>
</dbReference>
<evidence type="ECO:0000256" key="1">
    <source>
        <dbReference type="ARBA" id="ARBA00022490"/>
    </source>
</evidence>